<dbReference type="InterPro" id="IPR002347">
    <property type="entry name" value="SDR_fam"/>
</dbReference>
<dbReference type="PRINTS" id="PR00080">
    <property type="entry name" value="SDRFAMILY"/>
</dbReference>
<name>A0A7H0GFS2_9BURK</name>
<gene>
    <name evidence="2" type="ORF">H9K75_11980</name>
</gene>
<dbReference type="Proteomes" id="UP000516028">
    <property type="component" value="Chromosome"/>
</dbReference>
<comment type="similarity">
    <text evidence="1">Belongs to the short-chain dehydrogenases/reductases (SDR) family.</text>
</comment>
<protein>
    <submittedName>
        <fullName evidence="2">SDR family oxidoreductase</fullName>
    </submittedName>
</protein>
<dbReference type="InterPro" id="IPR036291">
    <property type="entry name" value="NAD(P)-bd_dom_sf"/>
</dbReference>
<dbReference type="PRINTS" id="PR00081">
    <property type="entry name" value="GDHRDH"/>
</dbReference>
<keyword evidence="3" id="KW-1185">Reference proteome</keyword>
<dbReference type="Gene3D" id="3.40.50.720">
    <property type="entry name" value="NAD(P)-binding Rossmann-like Domain"/>
    <property type="match status" value="1"/>
</dbReference>
<evidence type="ECO:0000313" key="3">
    <source>
        <dbReference type="Proteomes" id="UP000516028"/>
    </source>
</evidence>
<proteinExistence type="inferred from homology"/>
<dbReference type="RefSeq" id="WP_187722849.1">
    <property type="nucleotide sequence ID" value="NZ_CP060783.1"/>
</dbReference>
<dbReference type="AlphaFoldDB" id="A0A7H0GFS2"/>
<dbReference type="GO" id="GO:0030497">
    <property type="term" value="P:fatty acid elongation"/>
    <property type="evidence" value="ECO:0007669"/>
    <property type="project" value="TreeGrafter"/>
</dbReference>
<sequence length="261" mass="27058">MSSSTSNVIDRFSLRGRLALVTGASSGLGTHFAKMLAAHGARVAVAARRGDKLQSVVDEIVNAGGQARAFSLDVSSAQSVRSGFDAIGEWAVPDVIINNAGVTVTRALLDQTEDDFDQVIGTNLKGNWLVATEGARRMVAAKKGGAIVNVASILGERVGGGVAPYAISKAGVIQATKAMALELARYGIRVNALLPGYVITDLNRDFLTSELGEKLRMRIPSRRFSELGDLDGPLLLLASDAGAAMSGATVAVDGAHLVSGL</sequence>
<dbReference type="SUPFAM" id="SSF51735">
    <property type="entry name" value="NAD(P)-binding Rossmann-fold domains"/>
    <property type="match status" value="1"/>
</dbReference>
<evidence type="ECO:0000313" key="2">
    <source>
        <dbReference type="EMBL" id="QNP47138.1"/>
    </source>
</evidence>
<evidence type="ECO:0000256" key="1">
    <source>
        <dbReference type="ARBA" id="ARBA00006484"/>
    </source>
</evidence>
<accession>A0A7H0GFS2</accession>
<dbReference type="KEGG" id="daer:H9K75_11980"/>
<dbReference type="GO" id="GO:0016616">
    <property type="term" value="F:oxidoreductase activity, acting on the CH-OH group of donors, NAD or NADP as acceptor"/>
    <property type="evidence" value="ECO:0007669"/>
    <property type="project" value="TreeGrafter"/>
</dbReference>
<dbReference type="PANTHER" id="PTHR42760:SF135">
    <property type="entry name" value="BLL7886 PROTEIN"/>
    <property type="match status" value="1"/>
</dbReference>
<reference evidence="2 3" key="1">
    <citation type="submission" date="2020-08" db="EMBL/GenBank/DDBJ databases">
        <title>Genome sequence of Diaphorobacter aerolatus KACC 16536T.</title>
        <authorList>
            <person name="Hyun D.-W."/>
            <person name="Bae J.-W."/>
        </authorList>
    </citation>
    <scope>NUCLEOTIDE SEQUENCE [LARGE SCALE GENOMIC DNA]</scope>
    <source>
        <strain evidence="2 3">KACC 16536</strain>
    </source>
</reference>
<dbReference type="PANTHER" id="PTHR42760">
    <property type="entry name" value="SHORT-CHAIN DEHYDROGENASES/REDUCTASES FAMILY MEMBER"/>
    <property type="match status" value="1"/>
</dbReference>
<dbReference type="Pfam" id="PF13561">
    <property type="entry name" value="adh_short_C2"/>
    <property type="match status" value="1"/>
</dbReference>
<organism evidence="2 3">
    <name type="scientific">Diaphorobacter aerolatus</name>
    <dbReference type="NCBI Taxonomy" id="1288495"/>
    <lineage>
        <taxon>Bacteria</taxon>
        <taxon>Pseudomonadati</taxon>
        <taxon>Pseudomonadota</taxon>
        <taxon>Betaproteobacteria</taxon>
        <taxon>Burkholderiales</taxon>
        <taxon>Comamonadaceae</taxon>
        <taxon>Diaphorobacter</taxon>
    </lineage>
</organism>
<dbReference type="FunFam" id="3.40.50.720:FF:000084">
    <property type="entry name" value="Short-chain dehydrogenase reductase"/>
    <property type="match status" value="1"/>
</dbReference>
<dbReference type="EMBL" id="CP060783">
    <property type="protein sequence ID" value="QNP47138.1"/>
    <property type="molecule type" value="Genomic_DNA"/>
</dbReference>